<dbReference type="RefSeq" id="WP_124947050.1">
    <property type="nucleotide sequence ID" value="NZ_BHVT01000057.1"/>
</dbReference>
<keyword evidence="2" id="KW-1185">Reference proteome</keyword>
<proteinExistence type="predicted"/>
<evidence type="ECO:0000313" key="1">
    <source>
        <dbReference type="EMBL" id="TCV89639.1"/>
    </source>
</evidence>
<reference evidence="1 2" key="1">
    <citation type="submission" date="2019-03" db="EMBL/GenBank/DDBJ databases">
        <title>Genomic Encyclopedia of Type Strains, Phase IV (KMG-IV): sequencing the most valuable type-strain genomes for metagenomic binning, comparative biology and taxonomic classification.</title>
        <authorList>
            <person name="Goeker M."/>
        </authorList>
    </citation>
    <scope>NUCLEOTIDE SEQUENCE [LARGE SCALE GENOMIC DNA]</scope>
    <source>
        <strain evidence="1 2">DSM 100309</strain>
    </source>
</reference>
<accession>A0A4V2W2W5</accession>
<dbReference type="OrthoDB" id="9178860at2"/>
<protein>
    <submittedName>
        <fullName evidence="1">Uncharacterized protein</fullName>
    </submittedName>
</protein>
<sequence length="274" mass="31299">MLPLWRDQLRIGIAPDRLILVRIGKGLRPKITEKQVVKCPPQSDHHWESPLNVLAKCLTEPKWQNANASVIVSNHFVRYQIVPWSPDITGEQEQTAFVKHCFTKVYGESTNNWALSYSESPAGSPGIASAIDQPLLDSLKKTALLGKLRLHSVQPYLMPAFNQNRQLFKAGSAWLVILEKEKLCISLFHEQKWQSISTKLIEKDDWASELPFLLDRLWRLTNLDNPPSKVFLIAPGQQLTLPRKDKWVMQQLLPKAQFGLSSKDITRYALVMEN</sequence>
<name>A0A4V2W2W5_9PROT</name>
<dbReference type="Proteomes" id="UP000295367">
    <property type="component" value="Unassembled WGS sequence"/>
</dbReference>
<organism evidence="1 2">
    <name type="scientific">Sulfurirhabdus autotrophica</name>
    <dbReference type="NCBI Taxonomy" id="1706046"/>
    <lineage>
        <taxon>Bacteria</taxon>
        <taxon>Pseudomonadati</taxon>
        <taxon>Pseudomonadota</taxon>
        <taxon>Betaproteobacteria</taxon>
        <taxon>Nitrosomonadales</taxon>
        <taxon>Sulfuricellaceae</taxon>
        <taxon>Sulfurirhabdus</taxon>
    </lineage>
</organism>
<dbReference type="EMBL" id="SMCO01000002">
    <property type="protein sequence ID" value="TCV89639.1"/>
    <property type="molecule type" value="Genomic_DNA"/>
</dbReference>
<dbReference type="AlphaFoldDB" id="A0A4V2W2W5"/>
<comment type="caution">
    <text evidence="1">The sequence shown here is derived from an EMBL/GenBank/DDBJ whole genome shotgun (WGS) entry which is preliminary data.</text>
</comment>
<gene>
    <name evidence="1" type="ORF">EDC63_102159</name>
</gene>
<evidence type="ECO:0000313" key="2">
    <source>
        <dbReference type="Proteomes" id="UP000295367"/>
    </source>
</evidence>